<dbReference type="AlphaFoldDB" id="A0A6P8GIS9"/>
<feature type="compositionally biased region" description="Low complexity" evidence="6">
    <location>
        <begin position="427"/>
        <end position="444"/>
    </location>
</feature>
<dbReference type="GO" id="GO:0000977">
    <property type="term" value="F:RNA polymerase II transcription regulatory region sequence-specific DNA binding"/>
    <property type="evidence" value="ECO:0007669"/>
    <property type="project" value="TreeGrafter"/>
</dbReference>
<feature type="compositionally biased region" description="Low complexity" evidence="6">
    <location>
        <begin position="463"/>
        <end position="477"/>
    </location>
</feature>
<dbReference type="GO" id="GO:0046983">
    <property type="term" value="F:protein dimerization activity"/>
    <property type="evidence" value="ECO:0007669"/>
    <property type="project" value="InterPro"/>
</dbReference>
<feature type="domain" description="PAS" evidence="7">
    <location>
        <begin position="109"/>
        <end position="166"/>
    </location>
</feature>
<dbReference type="Gene3D" id="3.30.450.20">
    <property type="entry name" value="PAS domain"/>
    <property type="match status" value="2"/>
</dbReference>
<dbReference type="InterPro" id="IPR056192">
    <property type="entry name" value="bHLH_NPAS4"/>
</dbReference>
<feature type="domain" description="BHLH" evidence="8">
    <location>
        <begin position="35"/>
        <end position="88"/>
    </location>
</feature>
<keyword evidence="3" id="KW-0238">DNA-binding</keyword>
<evidence type="ECO:0000313" key="9">
    <source>
        <dbReference type="Proteomes" id="UP000515152"/>
    </source>
</evidence>
<evidence type="ECO:0000259" key="7">
    <source>
        <dbReference type="PROSITE" id="PS50112"/>
    </source>
</evidence>
<dbReference type="OrthoDB" id="9978016at2759"/>
<keyword evidence="2" id="KW-0805">Transcription regulation</keyword>
<evidence type="ECO:0000256" key="4">
    <source>
        <dbReference type="ARBA" id="ARBA00023163"/>
    </source>
</evidence>
<evidence type="ECO:0000256" key="5">
    <source>
        <dbReference type="ARBA" id="ARBA00023242"/>
    </source>
</evidence>
<dbReference type="PROSITE" id="PS50112">
    <property type="entry name" value="PAS"/>
    <property type="match status" value="1"/>
</dbReference>
<dbReference type="CDD" id="cd19697">
    <property type="entry name" value="bHLH-PAS_NPAS4_PASD10"/>
    <property type="match status" value="1"/>
</dbReference>
<dbReference type="RefSeq" id="XP_031435352.1">
    <property type="nucleotide sequence ID" value="XM_031579492.2"/>
</dbReference>
<dbReference type="InterPro" id="IPR035965">
    <property type="entry name" value="PAS-like_dom_sf"/>
</dbReference>
<feature type="compositionally biased region" description="Polar residues" evidence="6">
    <location>
        <begin position="355"/>
        <end position="374"/>
    </location>
</feature>
<proteinExistence type="predicted"/>
<gene>
    <name evidence="10" type="primary">npas4l</name>
</gene>
<keyword evidence="4" id="KW-0804">Transcription</keyword>
<evidence type="ECO:0000256" key="2">
    <source>
        <dbReference type="ARBA" id="ARBA00023015"/>
    </source>
</evidence>
<evidence type="ECO:0000256" key="3">
    <source>
        <dbReference type="ARBA" id="ARBA00023125"/>
    </source>
</evidence>
<dbReference type="KEGG" id="char:105890854"/>
<protein>
    <submittedName>
        <fullName evidence="10">Neuronal PAS domain-containing protein 4-like isoform X1</fullName>
    </submittedName>
</protein>
<evidence type="ECO:0000259" key="8">
    <source>
        <dbReference type="PROSITE" id="PS50888"/>
    </source>
</evidence>
<dbReference type="Proteomes" id="UP000515152">
    <property type="component" value="Chromosome 13"/>
</dbReference>
<feature type="region of interest" description="Disordered" evidence="6">
    <location>
        <begin position="355"/>
        <end position="397"/>
    </location>
</feature>
<organism evidence="9 10">
    <name type="scientific">Clupea harengus</name>
    <name type="common">Atlantic herring</name>
    <dbReference type="NCBI Taxonomy" id="7950"/>
    <lineage>
        <taxon>Eukaryota</taxon>
        <taxon>Metazoa</taxon>
        <taxon>Chordata</taxon>
        <taxon>Craniata</taxon>
        <taxon>Vertebrata</taxon>
        <taxon>Euteleostomi</taxon>
        <taxon>Actinopterygii</taxon>
        <taxon>Neopterygii</taxon>
        <taxon>Teleostei</taxon>
        <taxon>Clupei</taxon>
        <taxon>Clupeiformes</taxon>
        <taxon>Clupeoidei</taxon>
        <taxon>Clupeidae</taxon>
        <taxon>Clupea</taxon>
    </lineage>
</organism>
<dbReference type="GO" id="GO:0005634">
    <property type="term" value="C:nucleus"/>
    <property type="evidence" value="ECO:0007669"/>
    <property type="project" value="UniProtKB-SubCell"/>
</dbReference>
<dbReference type="PROSITE" id="PS50888">
    <property type="entry name" value="BHLH"/>
    <property type="match status" value="1"/>
</dbReference>
<evidence type="ECO:0000256" key="6">
    <source>
        <dbReference type="SAM" id="MobiDB-lite"/>
    </source>
</evidence>
<name>A0A6P8GIS9_CLUHA</name>
<accession>A0A6P8GIS9</accession>
<dbReference type="SUPFAM" id="SSF55785">
    <property type="entry name" value="PYP-like sensor domain (PAS domain)"/>
    <property type="match status" value="2"/>
</dbReference>
<dbReference type="InterPro" id="IPR011598">
    <property type="entry name" value="bHLH_dom"/>
</dbReference>
<keyword evidence="5" id="KW-0539">Nucleus</keyword>
<comment type="subcellular location">
    <subcellularLocation>
        <location evidence="1">Nucleus</location>
    </subcellularLocation>
</comment>
<keyword evidence="9" id="KW-1185">Reference proteome</keyword>
<evidence type="ECO:0000256" key="1">
    <source>
        <dbReference type="ARBA" id="ARBA00004123"/>
    </source>
</evidence>
<dbReference type="Pfam" id="PF14598">
    <property type="entry name" value="PAS_11"/>
    <property type="match status" value="1"/>
</dbReference>
<dbReference type="GO" id="GO:0000981">
    <property type="term" value="F:DNA-binding transcription factor activity, RNA polymerase II-specific"/>
    <property type="evidence" value="ECO:0007669"/>
    <property type="project" value="TreeGrafter"/>
</dbReference>
<dbReference type="GeneID" id="105890854"/>
<feature type="region of interest" description="Disordered" evidence="6">
    <location>
        <begin position="420"/>
        <end position="490"/>
    </location>
</feature>
<dbReference type="PANTHER" id="PTHR23043">
    <property type="entry name" value="HYPOXIA-INDUCIBLE FACTOR 1 ALPHA"/>
    <property type="match status" value="1"/>
</dbReference>
<dbReference type="CTD" id="108449885"/>
<sequence>MTVYCESCKSSESARRGSFSSSPHRTETICQKFCRRFRSTKGASKARRDQMNGEIRNMRTLLPIPQEDQERLSYLHSMSVICTYIRKSVLYKVRSEARQADSFLPCDFLQALPGFILVMTREGKMVYVSENVSDYLGLSMVDILQGDTFYDMIDSSCEDLVRENLETDTCPLRDVSFVCQMHTSKAFRLQHGSHCTLSVRGRFQAGPQSSLFVALCTPTVNRLHEANLPCHSPRFQTLHRPDMSFKHAPRSVFFQTGHTSEELAGQSWYSLIHPEDLSIAACAHKSMIELMDEPQVEMVLRLQCKDLSWTWLYICAVKYAGKDEIACTNYIISETEAIFLKQNIHNNALRVPMKSFSSPPASQMPLSPEGCTNRSPKRRRNSGQLVEESRKKTRLPEPSMNVVMCDHHLGNQDSLSVHLGHGTTVFSSPPYSPASSQSPPMQEEPNPDYFLDEQYNFTEGLLSPPSGSPHYSPPSSSMVDPEPSGTFAPTPAPQSFHSEAFHSGSFNVVSTPTSSGPHPVYGFPDCAGDSCLVPDYQPLLEVYESQAECILHPEDFSLLPVAPLDMGASEPSQVLPPASHQAPPLTPEAPPGVHMQFHYSERGLKHEQVEISLLAHQISSLASSFNAYCSQALAPGNASPQHQEPPLAWPQHALPHYLPSAGSEPVLDEGTIDCILKDLDGVFGKVEGWVQPEVSQFSRRTLAQSQDLSLAALVDCLPMDEFDSANTTSDPLILRSECRDQNTGLHQLNQYAHCSIPQGNHGYQIHYSYTAQESPFKNSLS</sequence>
<dbReference type="PANTHER" id="PTHR23043:SF37">
    <property type="entry name" value="NPAS4 PROTEIN"/>
    <property type="match status" value="1"/>
</dbReference>
<dbReference type="InterPro" id="IPR000014">
    <property type="entry name" value="PAS"/>
</dbReference>
<dbReference type="Pfam" id="PF23183">
    <property type="entry name" value="bHLH_NPAS4"/>
    <property type="match status" value="1"/>
</dbReference>
<reference evidence="10" key="1">
    <citation type="submission" date="2025-08" db="UniProtKB">
        <authorList>
            <consortium name="RefSeq"/>
        </authorList>
    </citation>
    <scope>IDENTIFICATION</scope>
</reference>
<dbReference type="CDD" id="cd00130">
    <property type="entry name" value="PAS"/>
    <property type="match status" value="2"/>
</dbReference>
<evidence type="ECO:0000313" key="10">
    <source>
        <dbReference type="RefSeq" id="XP_031435352.1"/>
    </source>
</evidence>